<dbReference type="GO" id="GO:0043565">
    <property type="term" value="F:sequence-specific DNA binding"/>
    <property type="evidence" value="ECO:0007669"/>
    <property type="project" value="TreeGrafter"/>
</dbReference>
<dbReference type="GO" id="GO:0008270">
    <property type="term" value="F:zinc ion binding"/>
    <property type="evidence" value="ECO:0007669"/>
    <property type="project" value="InterPro"/>
</dbReference>
<keyword evidence="4" id="KW-0805">Transcription regulation</keyword>
<keyword evidence="5" id="KW-0238">DNA-binding</keyword>
<keyword evidence="7" id="KW-0539">Nucleus</keyword>
<dbReference type="VEuPathDB" id="FungiDB:SI65_09894"/>
<dbReference type="GO" id="GO:0005634">
    <property type="term" value="C:nucleus"/>
    <property type="evidence" value="ECO:0007669"/>
    <property type="project" value="UniProtKB-SubCell"/>
</dbReference>
<dbReference type="Proteomes" id="UP000094569">
    <property type="component" value="Unassembled WGS sequence"/>
</dbReference>
<dbReference type="Pfam" id="PF00172">
    <property type="entry name" value="Zn_clus"/>
    <property type="match status" value="1"/>
</dbReference>
<evidence type="ECO:0000256" key="6">
    <source>
        <dbReference type="ARBA" id="ARBA00023163"/>
    </source>
</evidence>
<dbReference type="PANTHER" id="PTHR47782">
    <property type="entry name" value="ZN(II)2CYS6 TRANSCRIPTION FACTOR (EUROFUNG)-RELATED"/>
    <property type="match status" value="1"/>
</dbReference>
<dbReference type="GO" id="GO:0000981">
    <property type="term" value="F:DNA-binding transcription factor activity, RNA polymerase II-specific"/>
    <property type="evidence" value="ECO:0007669"/>
    <property type="project" value="InterPro"/>
</dbReference>
<proteinExistence type="predicted"/>
<evidence type="ECO:0000256" key="4">
    <source>
        <dbReference type="ARBA" id="ARBA00023015"/>
    </source>
</evidence>
<dbReference type="InterPro" id="IPR036864">
    <property type="entry name" value="Zn2-C6_fun-type_DNA-bd_sf"/>
</dbReference>
<dbReference type="SUPFAM" id="SSF57701">
    <property type="entry name" value="Zn2/Cys6 DNA-binding domain"/>
    <property type="match status" value="1"/>
</dbReference>
<protein>
    <recommendedName>
        <fullName evidence="9">Zn(2)-C6 fungal-type domain-containing protein</fullName>
    </recommendedName>
</protein>
<feature type="domain" description="Zn(2)-C6 fungal-type" evidence="9">
    <location>
        <begin position="27"/>
        <end position="55"/>
    </location>
</feature>
<dbReference type="SMART" id="SM00066">
    <property type="entry name" value="GAL4"/>
    <property type="match status" value="1"/>
</dbReference>
<dbReference type="InterPro" id="IPR052202">
    <property type="entry name" value="Yeast_MetPath_Reg"/>
</dbReference>
<evidence type="ECO:0000256" key="5">
    <source>
        <dbReference type="ARBA" id="ARBA00023125"/>
    </source>
</evidence>
<accession>A0A1E3B196</accession>
<evidence type="ECO:0000256" key="1">
    <source>
        <dbReference type="ARBA" id="ARBA00004123"/>
    </source>
</evidence>
<dbReference type="AlphaFoldDB" id="A0A1E3B196"/>
<comment type="subcellular location">
    <subcellularLocation>
        <location evidence="1">Nucleus</location>
    </subcellularLocation>
</comment>
<gene>
    <name evidence="10" type="ORF">SI65_09894</name>
</gene>
<keyword evidence="3" id="KW-0862">Zinc</keyword>
<evidence type="ECO:0000256" key="7">
    <source>
        <dbReference type="ARBA" id="ARBA00023242"/>
    </source>
</evidence>
<organism evidence="10 11">
    <name type="scientific">Aspergillus cristatus</name>
    <name type="common">Chinese Fuzhuan brick tea-fermentation fungus</name>
    <name type="synonym">Eurotium cristatum</name>
    <dbReference type="NCBI Taxonomy" id="573508"/>
    <lineage>
        <taxon>Eukaryota</taxon>
        <taxon>Fungi</taxon>
        <taxon>Dikarya</taxon>
        <taxon>Ascomycota</taxon>
        <taxon>Pezizomycotina</taxon>
        <taxon>Eurotiomycetes</taxon>
        <taxon>Eurotiomycetidae</taxon>
        <taxon>Eurotiales</taxon>
        <taxon>Aspergillaceae</taxon>
        <taxon>Aspergillus</taxon>
        <taxon>Aspergillus subgen. Aspergillus</taxon>
    </lineage>
</organism>
<evidence type="ECO:0000256" key="8">
    <source>
        <dbReference type="SAM" id="Coils"/>
    </source>
</evidence>
<keyword evidence="8" id="KW-0175">Coiled coil</keyword>
<evidence type="ECO:0000256" key="2">
    <source>
        <dbReference type="ARBA" id="ARBA00022723"/>
    </source>
</evidence>
<keyword evidence="11" id="KW-1185">Reference proteome</keyword>
<feature type="coiled-coil region" evidence="8">
    <location>
        <begin position="63"/>
        <end position="97"/>
    </location>
</feature>
<keyword evidence="6" id="KW-0804">Transcription</keyword>
<dbReference type="PANTHER" id="PTHR47782:SF1">
    <property type="entry name" value="PYRIMIDINE PATHWAY REGULATORY PROTEIN 1"/>
    <property type="match status" value="1"/>
</dbReference>
<dbReference type="Gene3D" id="4.10.240.10">
    <property type="entry name" value="Zn(2)-C6 fungal-type DNA-binding domain"/>
    <property type="match status" value="1"/>
</dbReference>
<dbReference type="EMBL" id="JXNT01000022">
    <property type="protein sequence ID" value="ODM14705.1"/>
    <property type="molecule type" value="Genomic_DNA"/>
</dbReference>
<evidence type="ECO:0000259" key="9">
    <source>
        <dbReference type="PROSITE" id="PS50048"/>
    </source>
</evidence>
<dbReference type="CDD" id="cd00067">
    <property type="entry name" value="GAL4"/>
    <property type="match status" value="1"/>
</dbReference>
<name>A0A1E3B196_ASPCR</name>
<evidence type="ECO:0000313" key="10">
    <source>
        <dbReference type="EMBL" id="ODM14705.1"/>
    </source>
</evidence>
<dbReference type="InterPro" id="IPR001138">
    <property type="entry name" value="Zn2Cys6_DnaBD"/>
</dbReference>
<reference evidence="10 11" key="1">
    <citation type="journal article" date="2016" name="BMC Genomics">
        <title>Comparative genomic and transcriptomic analyses of the Fuzhuan brick tea-fermentation fungus Aspergillus cristatus.</title>
        <authorList>
            <person name="Ge Y."/>
            <person name="Wang Y."/>
            <person name="Liu Y."/>
            <person name="Tan Y."/>
            <person name="Ren X."/>
            <person name="Zhang X."/>
            <person name="Hyde K.D."/>
            <person name="Liu Y."/>
            <person name="Liu Z."/>
        </authorList>
    </citation>
    <scope>NUCLEOTIDE SEQUENCE [LARGE SCALE GENOMIC DNA]</scope>
    <source>
        <strain evidence="10 11">GZAAS20.1005</strain>
    </source>
</reference>
<sequence length="157" mass="17027">MSEASTASSSPLVPRRHRGGLTRIAAACERCRRRKQKCDGRTPTCGACETAGASCIPSGRLVVHQSDSERDTLRSQLEHLQQQHNSLLQQFDQLRAEVPQRDSGSVSDVLSTGTLTMVPPVLQQHDRALNSDIPTLVVSCGLRSPGDQLSGTWIGVR</sequence>
<dbReference type="PROSITE" id="PS00463">
    <property type="entry name" value="ZN2_CY6_FUNGAL_1"/>
    <property type="match status" value="1"/>
</dbReference>
<evidence type="ECO:0000313" key="11">
    <source>
        <dbReference type="Proteomes" id="UP000094569"/>
    </source>
</evidence>
<dbReference type="PROSITE" id="PS50048">
    <property type="entry name" value="ZN2_CY6_FUNGAL_2"/>
    <property type="match status" value="1"/>
</dbReference>
<dbReference type="GO" id="GO:0045944">
    <property type="term" value="P:positive regulation of transcription by RNA polymerase II"/>
    <property type="evidence" value="ECO:0007669"/>
    <property type="project" value="TreeGrafter"/>
</dbReference>
<keyword evidence="2" id="KW-0479">Metal-binding</keyword>
<evidence type="ECO:0000256" key="3">
    <source>
        <dbReference type="ARBA" id="ARBA00022833"/>
    </source>
</evidence>
<comment type="caution">
    <text evidence="10">The sequence shown here is derived from an EMBL/GenBank/DDBJ whole genome shotgun (WGS) entry which is preliminary data.</text>
</comment>